<dbReference type="Gene3D" id="3.40.50.150">
    <property type="entry name" value="Vaccinia Virus protein VP39"/>
    <property type="match status" value="1"/>
</dbReference>
<feature type="domain" description="O-methyltransferase dimerisation" evidence="6">
    <location>
        <begin position="12"/>
        <end position="85"/>
    </location>
</feature>
<dbReference type="EMBL" id="FMZW01000024">
    <property type="protein sequence ID" value="SDE36013.1"/>
    <property type="molecule type" value="Genomic_DNA"/>
</dbReference>
<evidence type="ECO:0000259" key="5">
    <source>
        <dbReference type="Pfam" id="PF00891"/>
    </source>
</evidence>
<dbReference type="AlphaFoldDB" id="A0A1G7C9X5"/>
<dbReference type="Gene3D" id="1.10.10.10">
    <property type="entry name" value="Winged helix-like DNA-binding domain superfamily/Winged helix DNA-binding domain"/>
    <property type="match status" value="1"/>
</dbReference>
<dbReference type="PROSITE" id="PS51683">
    <property type="entry name" value="SAM_OMT_II"/>
    <property type="match status" value="1"/>
</dbReference>
<evidence type="ECO:0000256" key="4">
    <source>
        <dbReference type="PIRSR" id="PIRSR005739-1"/>
    </source>
</evidence>
<name>A0A1G7C9X5_9BRAD</name>
<accession>A0A1G7C9X5</accession>
<dbReference type="InterPro" id="IPR036388">
    <property type="entry name" value="WH-like_DNA-bd_sf"/>
</dbReference>
<feature type="domain" description="O-methyltransferase C-terminal" evidence="5">
    <location>
        <begin position="108"/>
        <end position="318"/>
    </location>
</feature>
<keyword evidence="3" id="KW-0949">S-adenosyl-L-methionine</keyword>
<dbReference type="InterPro" id="IPR012967">
    <property type="entry name" value="COMT_dimerisation"/>
</dbReference>
<dbReference type="InterPro" id="IPR036390">
    <property type="entry name" value="WH_DNA-bd_sf"/>
</dbReference>
<dbReference type="InterPro" id="IPR001077">
    <property type="entry name" value="COMT_C"/>
</dbReference>
<proteinExistence type="predicted"/>
<dbReference type="SUPFAM" id="SSF53335">
    <property type="entry name" value="S-adenosyl-L-methionine-dependent methyltransferases"/>
    <property type="match status" value="1"/>
</dbReference>
<dbReference type="Pfam" id="PF00891">
    <property type="entry name" value="Methyltransf_2"/>
    <property type="match status" value="1"/>
</dbReference>
<evidence type="ECO:0000256" key="2">
    <source>
        <dbReference type="ARBA" id="ARBA00022679"/>
    </source>
</evidence>
<protein>
    <submittedName>
        <fullName evidence="7">O-methyltransferase</fullName>
    </submittedName>
</protein>
<sequence length="337" mass="36472">MASVQASARLLHLIQSQRVTAVIYVAAKLGIAELLRDGSRPLGELVEATGANKQALRRLLTALSTIGICTVAEERYALTELGACLDGAATQSLKNWTIFEGQFLTESWTGLLDSIMTGKTAAQLLGHENSFDLMARDPEMVSIFNAAMTEGTRLAIPDSLGAYDFGAFAHLMDVGGGSGELVGAIAGQHPHIRGTIFDLPRCAESATGHLRRSGLSDRVEFMAGDFFQTIPSIADAIVMKNIIHDWSDERSMVILANCRRALPGAGVLLLIERIMPEFPSVSDAHREQTLTDLLMLRGPGGLERTEKQYAWLFRESGFTHTATYPAGRLSVIEAKVT</sequence>
<evidence type="ECO:0000313" key="7">
    <source>
        <dbReference type="EMBL" id="SDE36013.1"/>
    </source>
</evidence>
<keyword evidence="1 7" id="KW-0489">Methyltransferase</keyword>
<dbReference type="PANTHER" id="PTHR11746">
    <property type="entry name" value="O-METHYLTRANSFERASE"/>
    <property type="match status" value="1"/>
</dbReference>
<dbReference type="Proteomes" id="UP000199245">
    <property type="component" value="Unassembled WGS sequence"/>
</dbReference>
<dbReference type="InterPro" id="IPR029063">
    <property type="entry name" value="SAM-dependent_MTases_sf"/>
</dbReference>
<dbReference type="GO" id="GO:0046983">
    <property type="term" value="F:protein dimerization activity"/>
    <property type="evidence" value="ECO:0007669"/>
    <property type="project" value="InterPro"/>
</dbReference>
<evidence type="ECO:0000259" key="6">
    <source>
        <dbReference type="Pfam" id="PF08100"/>
    </source>
</evidence>
<dbReference type="SUPFAM" id="SSF46785">
    <property type="entry name" value="Winged helix' DNA-binding domain"/>
    <property type="match status" value="1"/>
</dbReference>
<dbReference type="GO" id="GO:0008171">
    <property type="term" value="F:O-methyltransferase activity"/>
    <property type="evidence" value="ECO:0007669"/>
    <property type="project" value="InterPro"/>
</dbReference>
<gene>
    <name evidence="7" type="ORF">SAMN05216337_102497</name>
</gene>
<dbReference type="GO" id="GO:0032259">
    <property type="term" value="P:methylation"/>
    <property type="evidence" value="ECO:0007669"/>
    <property type="project" value="UniProtKB-KW"/>
</dbReference>
<dbReference type="InterPro" id="IPR016461">
    <property type="entry name" value="COMT-like"/>
</dbReference>
<organism evidence="7 8">
    <name type="scientific">Bradyrhizobium brasilense</name>
    <dbReference type="NCBI Taxonomy" id="1419277"/>
    <lineage>
        <taxon>Bacteria</taxon>
        <taxon>Pseudomonadati</taxon>
        <taxon>Pseudomonadota</taxon>
        <taxon>Alphaproteobacteria</taxon>
        <taxon>Hyphomicrobiales</taxon>
        <taxon>Nitrobacteraceae</taxon>
        <taxon>Bradyrhizobium</taxon>
    </lineage>
</organism>
<dbReference type="PIRSF" id="PIRSF005739">
    <property type="entry name" value="O-mtase"/>
    <property type="match status" value="1"/>
</dbReference>
<feature type="active site" description="Proton acceptor" evidence="4">
    <location>
        <position position="244"/>
    </location>
</feature>
<evidence type="ECO:0000256" key="1">
    <source>
        <dbReference type="ARBA" id="ARBA00022603"/>
    </source>
</evidence>
<dbReference type="Pfam" id="PF08100">
    <property type="entry name" value="Dimerisation"/>
    <property type="match status" value="1"/>
</dbReference>
<evidence type="ECO:0000256" key="3">
    <source>
        <dbReference type="ARBA" id="ARBA00022691"/>
    </source>
</evidence>
<dbReference type="RefSeq" id="WP_092085592.1">
    <property type="nucleotide sequence ID" value="NZ_FMZW01000024.1"/>
</dbReference>
<evidence type="ECO:0000313" key="8">
    <source>
        <dbReference type="Proteomes" id="UP000199245"/>
    </source>
</evidence>
<keyword evidence="2 7" id="KW-0808">Transferase</keyword>
<reference evidence="7 8" key="1">
    <citation type="submission" date="2016-10" db="EMBL/GenBank/DDBJ databases">
        <authorList>
            <person name="de Groot N.N."/>
        </authorList>
    </citation>
    <scope>NUCLEOTIDE SEQUENCE [LARGE SCALE GENOMIC DNA]</scope>
    <source>
        <strain evidence="7 8">R5</strain>
    </source>
</reference>